<accession>A0ABT5WNI0</accession>
<evidence type="ECO:0000256" key="7">
    <source>
        <dbReference type="SAM" id="Phobius"/>
    </source>
</evidence>
<feature type="transmembrane region" description="Helical" evidence="7">
    <location>
        <begin position="182"/>
        <end position="215"/>
    </location>
</feature>
<evidence type="ECO:0000313" key="9">
    <source>
        <dbReference type="Proteomes" id="UP001216253"/>
    </source>
</evidence>
<protein>
    <submittedName>
        <fullName evidence="8">Cation:dicarboxylase symporter family transporter</fullName>
    </submittedName>
</protein>
<keyword evidence="2" id="KW-0813">Transport</keyword>
<keyword evidence="6 7" id="KW-0472">Membrane</keyword>
<comment type="caution">
    <text evidence="8">The sequence shown here is derived from an EMBL/GenBank/DDBJ whole genome shotgun (WGS) entry which is preliminary data.</text>
</comment>
<evidence type="ECO:0000256" key="4">
    <source>
        <dbReference type="ARBA" id="ARBA00022692"/>
    </source>
</evidence>
<evidence type="ECO:0000256" key="3">
    <source>
        <dbReference type="ARBA" id="ARBA00022475"/>
    </source>
</evidence>
<evidence type="ECO:0000256" key="2">
    <source>
        <dbReference type="ARBA" id="ARBA00022448"/>
    </source>
</evidence>
<name>A0ABT5WNI0_9SPHN</name>
<evidence type="ECO:0000256" key="1">
    <source>
        <dbReference type="ARBA" id="ARBA00004651"/>
    </source>
</evidence>
<dbReference type="EMBL" id="JARESE010000020">
    <property type="protein sequence ID" value="MDE8651606.1"/>
    <property type="molecule type" value="Genomic_DNA"/>
</dbReference>
<evidence type="ECO:0000256" key="5">
    <source>
        <dbReference type="ARBA" id="ARBA00022989"/>
    </source>
</evidence>
<sequence>MNDEAGPSRMPEIRVPGLLTLAGLVCGLLLGLLLHGTTALPPLLALAEPAGGLWLQALKMTILPLVAGLLFTGIVETVAAARAGAMARRTLGFIVALLAASAVLGAVGMPLLLDLSPAPAGIALRGPGDPGSVPGIGDFVRSLLPGNVVTAAAGDAMLPVIVFVALFALASTRLAEAPRRQLALLFAAMAGAMMVVIGWVLALAPIGVFALGLSLAAQSGAAAIGALAHYITLVSTLGAVMLLAAYPLARLVARLPLGTFARAAMPVQVVAISTQSSLASLPAMLAASRKLGLATTTAEFVLPLAVTLFRVTSPAMNVGAVIYAASLAGVDLPPSAIAAGALVAFVTTVGSVSLPGTVSFIASTAPIAAAMGVPLWPLGVLVAVEMLPDIMRTVGNVTMDVAVAGAVDAGKGIHGPEDD</sequence>
<comment type="subcellular location">
    <subcellularLocation>
        <location evidence="1">Cell membrane</location>
        <topology evidence="1">Multi-pass membrane protein</topology>
    </subcellularLocation>
</comment>
<keyword evidence="4 7" id="KW-0812">Transmembrane</keyword>
<dbReference type="InterPro" id="IPR001991">
    <property type="entry name" value="Na-dicarboxylate_symporter"/>
</dbReference>
<feature type="transmembrane region" description="Helical" evidence="7">
    <location>
        <begin position="227"/>
        <end position="248"/>
    </location>
</feature>
<feature type="transmembrane region" description="Helical" evidence="7">
    <location>
        <begin position="336"/>
        <end position="354"/>
    </location>
</feature>
<dbReference type="Gene3D" id="1.10.3860.10">
    <property type="entry name" value="Sodium:dicarboxylate symporter"/>
    <property type="match status" value="1"/>
</dbReference>
<keyword evidence="3" id="KW-1003">Cell membrane</keyword>
<keyword evidence="5 7" id="KW-1133">Transmembrane helix</keyword>
<dbReference type="InterPro" id="IPR036458">
    <property type="entry name" value="Na:dicarbo_symporter_sf"/>
</dbReference>
<feature type="transmembrane region" description="Helical" evidence="7">
    <location>
        <begin position="300"/>
        <end position="324"/>
    </location>
</feature>
<dbReference type="SUPFAM" id="SSF118215">
    <property type="entry name" value="Proton glutamate symport protein"/>
    <property type="match status" value="1"/>
</dbReference>
<feature type="transmembrane region" description="Helical" evidence="7">
    <location>
        <begin position="360"/>
        <end position="384"/>
    </location>
</feature>
<evidence type="ECO:0000313" key="8">
    <source>
        <dbReference type="EMBL" id="MDE8651606.1"/>
    </source>
</evidence>
<evidence type="ECO:0000256" key="6">
    <source>
        <dbReference type="ARBA" id="ARBA00023136"/>
    </source>
</evidence>
<reference evidence="8 9" key="1">
    <citation type="submission" date="2023-03" db="EMBL/GenBank/DDBJ databases">
        <title>NovoSphingobium album sp. nov. isolated from polycyclic aromatic hydrocarbons- and heavy-metal polluted soil.</title>
        <authorList>
            <person name="Liu Z."/>
            <person name="Wang K."/>
        </authorList>
    </citation>
    <scope>NUCLEOTIDE SEQUENCE [LARGE SCALE GENOMIC DNA]</scope>
    <source>
        <strain evidence="8 9">H3SJ31-1</strain>
    </source>
</reference>
<dbReference type="PANTHER" id="PTHR42865:SF7">
    <property type="entry name" value="PROTON_GLUTAMATE-ASPARTATE SYMPORTER"/>
    <property type="match status" value="1"/>
</dbReference>
<dbReference type="Proteomes" id="UP001216253">
    <property type="component" value="Unassembled WGS sequence"/>
</dbReference>
<proteinExistence type="predicted"/>
<dbReference type="RefSeq" id="WP_275227711.1">
    <property type="nucleotide sequence ID" value="NZ_JARESE010000020.1"/>
</dbReference>
<dbReference type="PRINTS" id="PR00173">
    <property type="entry name" value="EDTRNSPORT"/>
</dbReference>
<feature type="transmembrane region" description="Helical" evidence="7">
    <location>
        <begin position="148"/>
        <end position="170"/>
    </location>
</feature>
<feature type="transmembrane region" description="Helical" evidence="7">
    <location>
        <begin position="57"/>
        <end position="79"/>
    </location>
</feature>
<keyword evidence="9" id="KW-1185">Reference proteome</keyword>
<gene>
    <name evidence="8" type="ORF">PYV00_07720</name>
</gene>
<feature type="transmembrane region" description="Helical" evidence="7">
    <location>
        <begin position="91"/>
        <end position="113"/>
    </location>
</feature>
<dbReference type="Pfam" id="PF00375">
    <property type="entry name" value="SDF"/>
    <property type="match status" value="1"/>
</dbReference>
<organism evidence="8 9">
    <name type="scientific">Novosphingobium album</name>
    <name type="common">ex Liu et al. 2023</name>
    <dbReference type="NCBI Taxonomy" id="3031130"/>
    <lineage>
        <taxon>Bacteria</taxon>
        <taxon>Pseudomonadati</taxon>
        <taxon>Pseudomonadota</taxon>
        <taxon>Alphaproteobacteria</taxon>
        <taxon>Sphingomonadales</taxon>
        <taxon>Sphingomonadaceae</taxon>
        <taxon>Novosphingobium</taxon>
    </lineage>
</organism>
<dbReference type="PANTHER" id="PTHR42865">
    <property type="entry name" value="PROTON/GLUTAMATE-ASPARTATE SYMPORTER"/>
    <property type="match status" value="1"/>
</dbReference>